<organism evidence="8 9">
    <name type="scientific">Marinobacter nauticus</name>
    <name type="common">Marinobacter hydrocarbonoclasticus</name>
    <name type="synonym">Marinobacter aquaeolei</name>
    <dbReference type="NCBI Taxonomy" id="2743"/>
    <lineage>
        <taxon>Bacteria</taxon>
        <taxon>Pseudomonadati</taxon>
        <taxon>Pseudomonadota</taxon>
        <taxon>Gammaproteobacteria</taxon>
        <taxon>Pseudomonadales</taxon>
        <taxon>Marinobacteraceae</taxon>
        <taxon>Marinobacter</taxon>
    </lineage>
</organism>
<dbReference type="EMBL" id="MPKY01000001">
    <property type="protein sequence ID" value="OJT00340.1"/>
    <property type="molecule type" value="Genomic_DNA"/>
</dbReference>
<evidence type="ECO:0000313" key="9">
    <source>
        <dbReference type="Proteomes" id="UP000183986"/>
    </source>
</evidence>
<comment type="subcellular location">
    <subcellularLocation>
        <location evidence="1 5">Cell outer membrane</location>
        <topology evidence="1 5">Lipid-anchor</topology>
    </subcellularLocation>
</comment>
<keyword evidence="4" id="KW-0998">Cell outer membrane</keyword>
<proteinExistence type="inferred from homology"/>
<feature type="coiled-coil region" evidence="6">
    <location>
        <begin position="231"/>
        <end position="258"/>
    </location>
</feature>
<dbReference type="Pfam" id="PF02321">
    <property type="entry name" value="OEP"/>
    <property type="match status" value="2"/>
</dbReference>
<dbReference type="OrthoDB" id="9770517at2"/>
<evidence type="ECO:0000313" key="8">
    <source>
        <dbReference type="EMBL" id="OJT00340.1"/>
    </source>
</evidence>
<comment type="similarity">
    <text evidence="2 5">Belongs to the outer membrane factor (OMF) (TC 1.B.17) family.</text>
</comment>
<keyword evidence="3 5" id="KW-1134">Transmembrane beta strand</keyword>
<feature type="chain" id="PRO_5009735010" evidence="5">
    <location>
        <begin position="25"/>
        <end position="477"/>
    </location>
</feature>
<accession>A0A1M2UYA9</accession>
<evidence type="ECO:0000256" key="2">
    <source>
        <dbReference type="ARBA" id="ARBA00007613"/>
    </source>
</evidence>
<dbReference type="PANTHER" id="PTHR30203:SF32">
    <property type="entry name" value="CATION EFFLUX SYSTEM PROTEIN CUSC"/>
    <property type="match status" value="1"/>
</dbReference>
<evidence type="ECO:0000256" key="7">
    <source>
        <dbReference type="SAM" id="MobiDB-lite"/>
    </source>
</evidence>
<dbReference type="SUPFAM" id="SSF56954">
    <property type="entry name" value="Outer membrane efflux proteins (OEP)"/>
    <property type="match status" value="1"/>
</dbReference>
<keyword evidence="5" id="KW-0472">Membrane</keyword>
<reference evidence="8" key="1">
    <citation type="submission" date="2016-11" db="EMBL/GenBank/DDBJ databases">
        <title>Draft Genome Sequence of Marinobacter hydrocarbonoclasticus strain STW2, a polyaromatic aromatic hydrocarbon degrading and denitrifying bacterium from rhizosphere of Seagrass Enhalus acodoides.</title>
        <authorList>
            <person name="Ling J."/>
            <person name="Dong J."/>
        </authorList>
    </citation>
    <scope>NUCLEOTIDE SEQUENCE [LARGE SCALE GENOMIC DNA]</scope>
    <source>
        <strain evidence="8">STW2</strain>
    </source>
</reference>
<sequence length="477" mass="52296">MPKRTLITFIRSSLVALGSAAWLAGCSLAPSFSTPEAPIASDWGSEIPAAEPGAAGEPSSVSLNWRTFVIDERLHDLIETALANNRDLRQALLNVEAARAQYGIQRSDRLPTLQVEGSGQRERVPGDLSASGRSTTQSRYQAGVGLATYELDVFGRVKNLSEAAMQEFLATEEVARSARISLISDIIRTYVIRNGATERKRLSEQVLETREASLQLMADRLKLGAATELDYQEALGLVEQARVDLERVEREIRQTTNALTLLVGVPDVRPQLFAKRPSDRGIVQDLAPGAPSELLEHRPDIRAAEHRLRGRNANIGAARAAFFPRLSLTGSFGSASAELSDLFGSGQESWSFAPRLTLPIFDGGRNEANLDLANVRKDLAVAEYEKVIQSAFREVSDALAAKETLQRETAARQSLVKTSEMQLQLSRARYENGADDYSRYLDAQRQSFSNQSALVQAQTERQLALADLFRALGGGWQ</sequence>
<keyword evidence="5" id="KW-0449">Lipoprotein</keyword>
<evidence type="ECO:0000256" key="6">
    <source>
        <dbReference type="SAM" id="Coils"/>
    </source>
</evidence>
<dbReference type="Gene3D" id="2.20.200.10">
    <property type="entry name" value="Outer membrane efflux proteins (OEP)"/>
    <property type="match status" value="1"/>
</dbReference>
<dbReference type="InterPro" id="IPR003423">
    <property type="entry name" value="OMP_efflux"/>
</dbReference>
<dbReference type="GO" id="GO:0015562">
    <property type="term" value="F:efflux transmembrane transporter activity"/>
    <property type="evidence" value="ECO:0007669"/>
    <property type="project" value="InterPro"/>
</dbReference>
<dbReference type="GO" id="GO:0009279">
    <property type="term" value="C:cell outer membrane"/>
    <property type="evidence" value="ECO:0007669"/>
    <property type="project" value="UniProtKB-SubCell"/>
</dbReference>
<feature type="signal peptide" evidence="5">
    <location>
        <begin position="1"/>
        <end position="24"/>
    </location>
</feature>
<evidence type="ECO:0000256" key="5">
    <source>
        <dbReference type="RuleBase" id="RU362097"/>
    </source>
</evidence>
<gene>
    <name evidence="8" type="ORF">BEE62_09780</name>
</gene>
<evidence type="ECO:0000256" key="4">
    <source>
        <dbReference type="ARBA" id="ARBA00023237"/>
    </source>
</evidence>
<dbReference type="Gene3D" id="1.20.1600.10">
    <property type="entry name" value="Outer membrane efflux proteins (OEP)"/>
    <property type="match status" value="1"/>
</dbReference>
<feature type="region of interest" description="Disordered" evidence="7">
    <location>
        <begin position="111"/>
        <end position="136"/>
    </location>
</feature>
<protein>
    <submittedName>
        <fullName evidence="8">Multidrug transporter</fullName>
    </submittedName>
</protein>
<keyword evidence="5" id="KW-0812">Transmembrane</keyword>
<dbReference type="InterPro" id="IPR010131">
    <property type="entry name" value="MdtP/NodT-like"/>
</dbReference>
<keyword evidence="5" id="KW-0732">Signal</keyword>
<evidence type="ECO:0000256" key="3">
    <source>
        <dbReference type="ARBA" id="ARBA00022452"/>
    </source>
</evidence>
<dbReference type="NCBIfam" id="TIGR01845">
    <property type="entry name" value="outer_NodT"/>
    <property type="match status" value="1"/>
</dbReference>
<dbReference type="PROSITE" id="PS51257">
    <property type="entry name" value="PROKAR_LIPOPROTEIN"/>
    <property type="match status" value="1"/>
</dbReference>
<comment type="caution">
    <text evidence="8">The sequence shown here is derived from an EMBL/GenBank/DDBJ whole genome shotgun (WGS) entry which is preliminary data.</text>
</comment>
<keyword evidence="6" id="KW-0175">Coiled coil</keyword>
<dbReference type="Proteomes" id="UP000183986">
    <property type="component" value="Unassembled WGS sequence"/>
</dbReference>
<dbReference type="AlphaFoldDB" id="A0A1M2UYA9"/>
<dbReference type="PANTHER" id="PTHR30203">
    <property type="entry name" value="OUTER MEMBRANE CATION EFFLUX PROTEIN"/>
    <property type="match status" value="1"/>
</dbReference>
<dbReference type="RefSeq" id="WP_072677230.1">
    <property type="nucleotide sequence ID" value="NZ_MPKY01000001.1"/>
</dbReference>
<feature type="coiled-coil region" evidence="6">
    <location>
        <begin position="365"/>
        <end position="408"/>
    </location>
</feature>
<evidence type="ECO:0000256" key="1">
    <source>
        <dbReference type="ARBA" id="ARBA00004459"/>
    </source>
</evidence>
<name>A0A1M2UYA9_MARNT</name>
<keyword evidence="9" id="KW-1185">Reference proteome</keyword>
<keyword evidence="5" id="KW-0564">Palmitate</keyword>